<dbReference type="AlphaFoldDB" id="A0A154LAM3"/>
<comment type="caution">
    <text evidence="3">The sequence shown here is derived from an EMBL/GenBank/DDBJ whole genome shotgun (WGS) entry which is preliminary data.</text>
</comment>
<evidence type="ECO:0000313" key="4">
    <source>
        <dbReference type="Proteomes" id="UP000076335"/>
    </source>
</evidence>
<dbReference type="InterPro" id="IPR006660">
    <property type="entry name" value="Arsenate_reductase-like"/>
</dbReference>
<dbReference type="SUPFAM" id="SSF52833">
    <property type="entry name" value="Thioredoxin-like"/>
    <property type="match status" value="1"/>
</dbReference>
<dbReference type="RefSeq" id="WP_062949398.1">
    <property type="nucleotide sequence ID" value="NZ_LPVY01000003.1"/>
</dbReference>
<dbReference type="EMBL" id="LPVY01000003">
    <property type="protein sequence ID" value="KZB68351.1"/>
    <property type="molecule type" value="Genomic_DNA"/>
</dbReference>
<name>A0A154LAM3_9PROT</name>
<comment type="similarity">
    <text evidence="1 2">Belongs to the ArsC family.</text>
</comment>
<evidence type="ECO:0000313" key="3">
    <source>
        <dbReference type="EMBL" id="KZB68351.1"/>
    </source>
</evidence>
<dbReference type="Gene3D" id="3.40.30.10">
    <property type="entry name" value="Glutaredoxin"/>
    <property type="match status" value="1"/>
</dbReference>
<organism evidence="3 4">
    <name type="scientific">Thalassospira lucentensis</name>
    <dbReference type="NCBI Taxonomy" id="168935"/>
    <lineage>
        <taxon>Bacteria</taxon>
        <taxon>Pseudomonadati</taxon>
        <taxon>Pseudomonadota</taxon>
        <taxon>Alphaproteobacteria</taxon>
        <taxon>Rhodospirillales</taxon>
        <taxon>Thalassospiraceae</taxon>
        <taxon>Thalassospira</taxon>
    </lineage>
</organism>
<dbReference type="PANTHER" id="PTHR30041">
    <property type="entry name" value="ARSENATE REDUCTASE"/>
    <property type="match status" value="1"/>
</dbReference>
<dbReference type="PANTHER" id="PTHR30041:SF8">
    <property type="entry name" value="PROTEIN YFFB"/>
    <property type="match status" value="1"/>
</dbReference>
<dbReference type="Proteomes" id="UP000076335">
    <property type="component" value="Unassembled WGS sequence"/>
</dbReference>
<proteinExistence type="inferred from homology"/>
<dbReference type="Pfam" id="PF03960">
    <property type="entry name" value="ArsC"/>
    <property type="match status" value="1"/>
</dbReference>
<gene>
    <name evidence="3" type="ORF">AUP42_12305</name>
</gene>
<evidence type="ECO:0000256" key="1">
    <source>
        <dbReference type="ARBA" id="ARBA00007198"/>
    </source>
</evidence>
<protein>
    <submittedName>
        <fullName evidence="3">Arsenate reductase</fullName>
    </submittedName>
</protein>
<sequence>MITVYGIKNCDTVKKSLKWFDAKGFEHKFHDFRVDGIDARTIEGWLAEVGGKTLINKRGPSYRNLSDDDKAVLENGDAAAAEILAANPTVIKRPVVDFGTTRTVAYDEGRWSELAGA</sequence>
<dbReference type="PROSITE" id="PS51353">
    <property type="entry name" value="ARSC"/>
    <property type="match status" value="1"/>
</dbReference>
<dbReference type="OrthoDB" id="9803749at2"/>
<evidence type="ECO:0000256" key="2">
    <source>
        <dbReference type="PROSITE-ProRule" id="PRU01282"/>
    </source>
</evidence>
<accession>A0A154LAM3</accession>
<reference evidence="3 4" key="1">
    <citation type="submission" date="2015-12" db="EMBL/GenBank/DDBJ databases">
        <title>Genome sequence of Thalassospira lucentensis MCCC 1A02072.</title>
        <authorList>
            <person name="Lu L."/>
            <person name="Lai Q."/>
            <person name="Shao Z."/>
            <person name="Qian P."/>
        </authorList>
    </citation>
    <scope>NUCLEOTIDE SEQUENCE [LARGE SCALE GENOMIC DNA]</scope>
    <source>
        <strain evidence="3 4">MCCC 1A02072</strain>
    </source>
</reference>
<dbReference type="InterPro" id="IPR036249">
    <property type="entry name" value="Thioredoxin-like_sf"/>
</dbReference>